<dbReference type="InterPro" id="IPR008274">
    <property type="entry name" value="AldOxase/xan_DH_MoCoBD1"/>
</dbReference>
<dbReference type="Gene3D" id="3.90.1170.50">
    <property type="entry name" value="Aldehyde oxidase/xanthine dehydrogenase, a/b hammerhead"/>
    <property type="match status" value="1"/>
</dbReference>
<dbReference type="InterPro" id="IPR000674">
    <property type="entry name" value="Ald_Oxase/Xan_DH_a/b"/>
</dbReference>
<proteinExistence type="predicted"/>
<dbReference type="Pfam" id="PF01315">
    <property type="entry name" value="Ald_Xan_dh_C"/>
    <property type="match status" value="1"/>
</dbReference>
<comment type="caution">
    <text evidence="2">The sequence shown here is derived from an EMBL/GenBank/DDBJ whole genome shotgun (WGS) entry which is preliminary data.</text>
</comment>
<dbReference type="EMBL" id="JAVFWL010000006">
    <property type="protein sequence ID" value="KAK6766619.1"/>
    <property type="molecule type" value="Genomic_DNA"/>
</dbReference>
<gene>
    <name evidence="2" type="primary">Necator_chrX.g26270</name>
    <name evidence="2" type="ORF">RB195_026104</name>
</gene>
<evidence type="ECO:0000259" key="1">
    <source>
        <dbReference type="SMART" id="SM01008"/>
    </source>
</evidence>
<dbReference type="InterPro" id="IPR036856">
    <property type="entry name" value="Ald_Oxase/Xan_DH_a/b_sf"/>
</dbReference>
<evidence type="ECO:0000313" key="3">
    <source>
        <dbReference type="Proteomes" id="UP001303046"/>
    </source>
</evidence>
<dbReference type="SUPFAM" id="SSF56003">
    <property type="entry name" value="Molybdenum cofactor-binding domain"/>
    <property type="match status" value="1"/>
</dbReference>
<accession>A0ABR1EVH9</accession>
<dbReference type="SMART" id="SM01008">
    <property type="entry name" value="Ald_Xan_dh_C"/>
    <property type="match status" value="1"/>
</dbReference>
<dbReference type="InterPro" id="IPR037165">
    <property type="entry name" value="AldOxase/xan_DH_Mopterin-bd_sf"/>
</dbReference>
<dbReference type="InterPro" id="IPR016208">
    <property type="entry name" value="Ald_Oxase/xanthine_DH-like"/>
</dbReference>
<feature type="domain" description="Aldehyde oxidase/xanthine dehydrogenase a/b hammerhead" evidence="1">
    <location>
        <begin position="104"/>
        <end position="217"/>
    </location>
</feature>
<dbReference type="Pfam" id="PF20256">
    <property type="entry name" value="MoCoBD_2"/>
    <property type="match status" value="1"/>
</dbReference>
<dbReference type="PANTHER" id="PTHR11908">
    <property type="entry name" value="XANTHINE DEHYDROGENASE"/>
    <property type="match status" value="1"/>
</dbReference>
<name>A0ABR1EVH9_NECAM</name>
<sequence length="830" mass="91386">MTPRQCRHFGRRYDSLGKHTEELLDALNDDITRFSNMSDFNYRKNLAHAALYDLIEKAAGKERSDYPREEEPIETLQLFTEWSRGESDACGRPLATQSSDRYTTGEAIFVGDLKVKDLAHAAFVLSTEAHAKIAEIDTSVALQQQGVLGFISIKDIPEGGTNNPGSLPFNVLGADDTPIFSGDEVQAVGQVIGMVVAKDVNIARRAAKLVNVKYQLQLPAVLTMEDAIQQKSYLADPWILGVEQNVVEEELGKSEIVLEGTTKFGAQEHSYMETQGCIAIPGEDDEWIIHASTQSPSLLQLHTSSALGIPAHKVIVRVKRVGGAFGGKCTQSLPPAVCAIVAANSLKKPVSVVMSRNEDMLITGKRHPAMVKYRIGIDSNGIFKCAYLRIYLDGGFSIDMSAMVTLLSTAMSDTTLRIPVMRSEGYTLKTNKTSNTAFRGFGVPQAYFAMDCILQHVAHKVGKSVEEIREINMNPAGGKCLFGYEILNDNLLDCWRECMKMSEFRRQKEEVDKFNKNSEHIKRGIAMGTTRMGLTHAGPYEQASALVQIYLDGTVAVSIGGIEMGQGLNTKCLQVASRALDLPINMITIIEAGTDKTCNAPETGGSQNADIHGRAIQACCDKLLEGLRPILKEEPDWTKAVFKAYQMRLPLQASEHIRIDRQKYGIPEESPTYHTSGAACVISEIDCRTGENRLLSVDIVLDVGRSINPAIDIGQIEGAFMQCYGNMTCEELTYDKNGKLVQNSFYKYKLPTSAMTPKRFRVKLLKESSTFTDQVYSSKGVGEPPLMLGVTTFASLRYAVDARRQDLGLYDFIEISAPLTAAKIIFLCNP</sequence>
<keyword evidence="3" id="KW-1185">Reference proteome</keyword>
<dbReference type="SUPFAM" id="SSF54665">
    <property type="entry name" value="CO dehydrogenase molybdoprotein N-domain-like"/>
    <property type="match status" value="1"/>
</dbReference>
<dbReference type="PANTHER" id="PTHR11908:SF139">
    <property type="entry name" value="XANTHINE DEHYDROGENASE-RELATED"/>
    <property type="match status" value="1"/>
</dbReference>
<reference evidence="2 3" key="1">
    <citation type="submission" date="2023-08" db="EMBL/GenBank/DDBJ databases">
        <title>A Necator americanus chromosomal reference genome.</title>
        <authorList>
            <person name="Ilik V."/>
            <person name="Petrzelkova K.J."/>
            <person name="Pardy F."/>
            <person name="Fuh T."/>
            <person name="Niatou-Singa F.S."/>
            <person name="Gouil Q."/>
            <person name="Baker L."/>
            <person name="Ritchie M.E."/>
            <person name="Jex A.R."/>
            <person name="Gazzola D."/>
            <person name="Li H."/>
            <person name="Toshio Fujiwara R."/>
            <person name="Zhan B."/>
            <person name="Aroian R.V."/>
            <person name="Pafco B."/>
            <person name="Schwarz E.M."/>
        </authorList>
    </citation>
    <scope>NUCLEOTIDE SEQUENCE [LARGE SCALE GENOMIC DNA]</scope>
    <source>
        <strain evidence="2 3">Aroian</strain>
        <tissue evidence="2">Whole animal</tissue>
    </source>
</reference>
<evidence type="ECO:0000313" key="2">
    <source>
        <dbReference type="EMBL" id="KAK6766619.1"/>
    </source>
</evidence>
<dbReference type="Pfam" id="PF02738">
    <property type="entry name" value="MoCoBD_1"/>
    <property type="match status" value="1"/>
</dbReference>
<dbReference type="Proteomes" id="UP001303046">
    <property type="component" value="Unassembled WGS sequence"/>
</dbReference>
<dbReference type="InterPro" id="IPR046867">
    <property type="entry name" value="AldOxase/xan_DH_MoCoBD2"/>
</dbReference>
<organism evidence="2 3">
    <name type="scientific">Necator americanus</name>
    <name type="common">Human hookworm</name>
    <dbReference type="NCBI Taxonomy" id="51031"/>
    <lineage>
        <taxon>Eukaryota</taxon>
        <taxon>Metazoa</taxon>
        <taxon>Ecdysozoa</taxon>
        <taxon>Nematoda</taxon>
        <taxon>Chromadorea</taxon>
        <taxon>Rhabditida</taxon>
        <taxon>Rhabditina</taxon>
        <taxon>Rhabditomorpha</taxon>
        <taxon>Strongyloidea</taxon>
        <taxon>Ancylostomatidae</taxon>
        <taxon>Bunostominae</taxon>
        <taxon>Necator</taxon>
    </lineage>
</organism>
<protein>
    <recommendedName>
        <fullName evidence="1">Aldehyde oxidase/xanthine dehydrogenase a/b hammerhead domain-containing protein</fullName>
    </recommendedName>
</protein>
<dbReference type="Gene3D" id="3.30.365.10">
    <property type="entry name" value="Aldehyde oxidase/xanthine dehydrogenase, molybdopterin binding domain"/>
    <property type="match status" value="4"/>
</dbReference>